<dbReference type="EMBL" id="MU266368">
    <property type="protein sequence ID" value="KAH7927345.1"/>
    <property type="molecule type" value="Genomic_DNA"/>
</dbReference>
<sequence>MSLYSGDRSGKYYLVNLTANDGIPETSSGAAGCLLDAEDYLVHLGDQKFRLWDIVASMSLPSRPTTLLLHREGLQARPQTAGGVTLLVLRMRDVRVTAPTQINQTFFNLLCDNKAPTPLVITSFENEHSMDWEENK</sequence>
<gene>
    <name evidence="1" type="ORF">BV22DRAFT_1127480</name>
</gene>
<protein>
    <submittedName>
        <fullName evidence="1">Uncharacterized protein</fullName>
    </submittedName>
</protein>
<proteinExistence type="predicted"/>
<name>A0ACB8BN52_9AGAM</name>
<organism evidence="1 2">
    <name type="scientific">Leucogyrophana mollusca</name>
    <dbReference type="NCBI Taxonomy" id="85980"/>
    <lineage>
        <taxon>Eukaryota</taxon>
        <taxon>Fungi</taxon>
        <taxon>Dikarya</taxon>
        <taxon>Basidiomycota</taxon>
        <taxon>Agaricomycotina</taxon>
        <taxon>Agaricomycetes</taxon>
        <taxon>Agaricomycetidae</taxon>
        <taxon>Boletales</taxon>
        <taxon>Boletales incertae sedis</taxon>
        <taxon>Leucogyrophana</taxon>
    </lineage>
</organism>
<comment type="caution">
    <text evidence="1">The sequence shown here is derived from an EMBL/GenBank/DDBJ whole genome shotgun (WGS) entry which is preliminary data.</text>
</comment>
<evidence type="ECO:0000313" key="2">
    <source>
        <dbReference type="Proteomes" id="UP000790709"/>
    </source>
</evidence>
<evidence type="ECO:0000313" key="1">
    <source>
        <dbReference type="EMBL" id="KAH7927345.1"/>
    </source>
</evidence>
<accession>A0ACB8BN52</accession>
<dbReference type="Proteomes" id="UP000790709">
    <property type="component" value="Unassembled WGS sequence"/>
</dbReference>
<keyword evidence="2" id="KW-1185">Reference proteome</keyword>
<reference evidence="1" key="1">
    <citation type="journal article" date="2021" name="New Phytol.">
        <title>Evolutionary innovations through gain and loss of genes in the ectomycorrhizal Boletales.</title>
        <authorList>
            <person name="Wu G."/>
            <person name="Miyauchi S."/>
            <person name="Morin E."/>
            <person name="Kuo A."/>
            <person name="Drula E."/>
            <person name="Varga T."/>
            <person name="Kohler A."/>
            <person name="Feng B."/>
            <person name="Cao Y."/>
            <person name="Lipzen A."/>
            <person name="Daum C."/>
            <person name="Hundley H."/>
            <person name="Pangilinan J."/>
            <person name="Johnson J."/>
            <person name="Barry K."/>
            <person name="LaButti K."/>
            <person name="Ng V."/>
            <person name="Ahrendt S."/>
            <person name="Min B."/>
            <person name="Choi I.G."/>
            <person name="Park H."/>
            <person name="Plett J.M."/>
            <person name="Magnuson J."/>
            <person name="Spatafora J.W."/>
            <person name="Nagy L.G."/>
            <person name="Henrissat B."/>
            <person name="Grigoriev I.V."/>
            <person name="Yang Z.L."/>
            <person name="Xu J."/>
            <person name="Martin F.M."/>
        </authorList>
    </citation>
    <scope>NUCLEOTIDE SEQUENCE</scope>
    <source>
        <strain evidence="1">KUC20120723A-06</strain>
    </source>
</reference>